<keyword evidence="2" id="KW-1185">Reference proteome</keyword>
<gene>
    <name evidence="1" type="ORF">SAMN05216480_11616</name>
</gene>
<name>A0A1I7IGA1_9FLAO</name>
<evidence type="ECO:0000313" key="1">
    <source>
        <dbReference type="EMBL" id="SFU71958.1"/>
    </source>
</evidence>
<sequence>MYFFKINGHTKKAKKTLITQQKIEKIYFYVKKLKVF</sequence>
<dbReference type="AlphaFoldDB" id="A0A1I7IGA1"/>
<dbReference type="Proteomes" id="UP000199138">
    <property type="component" value="Unassembled WGS sequence"/>
</dbReference>
<accession>A0A1I7IGA1</accession>
<reference evidence="2" key="1">
    <citation type="submission" date="2016-10" db="EMBL/GenBank/DDBJ databases">
        <authorList>
            <person name="Varghese N."/>
            <person name="Submissions S."/>
        </authorList>
    </citation>
    <scope>NUCLEOTIDE SEQUENCE [LARGE SCALE GENOMIC DNA]</scope>
    <source>
        <strain evidence="2">CGMCC 1.12333</strain>
    </source>
</reference>
<protein>
    <submittedName>
        <fullName evidence="1">Uncharacterized protein</fullName>
    </submittedName>
</protein>
<dbReference type="EMBL" id="FPBK01000016">
    <property type="protein sequence ID" value="SFU71958.1"/>
    <property type="molecule type" value="Genomic_DNA"/>
</dbReference>
<evidence type="ECO:0000313" key="2">
    <source>
        <dbReference type="Proteomes" id="UP000199138"/>
    </source>
</evidence>
<proteinExistence type="predicted"/>
<organism evidence="1 2">
    <name type="scientific">Pustulibacterium marinum</name>
    <dbReference type="NCBI Taxonomy" id="1224947"/>
    <lineage>
        <taxon>Bacteria</taxon>
        <taxon>Pseudomonadati</taxon>
        <taxon>Bacteroidota</taxon>
        <taxon>Flavobacteriia</taxon>
        <taxon>Flavobacteriales</taxon>
        <taxon>Flavobacteriaceae</taxon>
        <taxon>Pustulibacterium</taxon>
    </lineage>
</organism>